<evidence type="ECO:0000313" key="7">
    <source>
        <dbReference type="EMBL" id="EGG23044.1"/>
    </source>
</evidence>
<dbReference type="PANTHER" id="PTHR45742:SF8">
    <property type="entry name" value="FLOCCULATION PROTEIN FLO11"/>
    <property type="match status" value="1"/>
</dbReference>
<keyword evidence="4" id="KW-1015">Disulfide bond</keyword>
<dbReference type="KEGG" id="dfa:DFA_05174"/>
<feature type="compositionally biased region" description="Polar residues" evidence="5">
    <location>
        <begin position="794"/>
        <end position="811"/>
    </location>
</feature>
<comment type="subcellular location">
    <subcellularLocation>
        <location evidence="1">Secreted</location>
    </subcellularLocation>
</comment>
<evidence type="ECO:0000313" key="8">
    <source>
        <dbReference type="Proteomes" id="UP000007797"/>
    </source>
</evidence>
<dbReference type="Pfam" id="PF01823">
    <property type="entry name" value="MACPF"/>
    <property type="match status" value="1"/>
</dbReference>
<dbReference type="AlphaFoldDB" id="F4PNJ1"/>
<dbReference type="RefSeq" id="XP_004360895.1">
    <property type="nucleotide sequence ID" value="XM_004360838.1"/>
</dbReference>
<evidence type="ECO:0000256" key="3">
    <source>
        <dbReference type="ARBA" id="ARBA00022852"/>
    </source>
</evidence>
<dbReference type="GeneID" id="14875101"/>
<evidence type="ECO:0000256" key="5">
    <source>
        <dbReference type="SAM" id="MobiDB-lite"/>
    </source>
</evidence>
<protein>
    <recommendedName>
        <fullName evidence="6">MACPF domain-containing protein</fullName>
    </recommendedName>
</protein>
<dbReference type="GO" id="GO:0005576">
    <property type="term" value="C:extracellular region"/>
    <property type="evidence" value="ECO:0007669"/>
    <property type="project" value="UniProtKB-SubCell"/>
</dbReference>
<keyword evidence="3" id="KW-0204">Cytolysis</keyword>
<dbReference type="Proteomes" id="UP000007797">
    <property type="component" value="Unassembled WGS sequence"/>
</dbReference>
<feature type="region of interest" description="Disordered" evidence="5">
    <location>
        <begin position="790"/>
        <end position="811"/>
    </location>
</feature>
<organism evidence="7 8">
    <name type="scientific">Cavenderia fasciculata</name>
    <name type="common">Slime mold</name>
    <name type="synonym">Dictyostelium fasciculatum</name>
    <dbReference type="NCBI Taxonomy" id="261658"/>
    <lineage>
        <taxon>Eukaryota</taxon>
        <taxon>Amoebozoa</taxon>
        <taxon>Evosea</taxon>
        <taxon>Eumycetozoa</taxon>
        <taxon>Dictyostelia</taxon>
        <taxon>Acytosteliales</taxon>
        <taxon>Cavenderiaceae</taxon>
        <taxon>Cavenderia</taxon>
    </lineage>
</organism>
<evidence type="ECO:0000256" key="2">
    <source>
        <dbReference type="ARBA" id="ARBA00022525"/>
    </source>
</evidence>
<feature type="domain" description="MACPF" evidence="6">
    <location>
        <begin position="553"/>
        <end position="889"/>
    </location>
</feature>
<name>F4PNJ1_CACFS</name>
<gene>
    <name evidence="7" type="ORF">DFA_05174</name>
</gene>
<accession>F4PNJ1</accession>
<dbReference type="GO" id="GO:0031640">
    <property type="term" value="P:killing of cells of another organism"/>
    <property type="evidence" value="ECO:0007669"/>
    <property type="project" value="UniProtKB-KW"/>
</dbReference>
<dbReference type="SMART" id="SM00457">
    <property type="entry name" value="MACPF"/>
    <property type="match status" value="1"/>
</dbReference>
<evidence type="ECO:0000256" key="4">
    <source>
        <dbReference type="ARBA" id="ARBA00023157"/>
    </source>
</evidence>
<dbReference type="PROSITE" id="PS51412">
    <property type="entry name" value="MACPF_2"/>
    <property type="match status" value="1"/>
</dbReference>
<dbReference type="OrthoDB" id="21110at2759"/>
<evidence type="ECO:0000256" key="1">
    <source>
        <dbReference type="ARBA" id="ARBA00004613"/>
    </source>
</evidence>
<proteinExistence type="predicted"/>
<dbReference type="InterPro" id="IPR020864">
    <property type="entry name" value="MACPF"/>
</dbReference>
<reference evidence="8" key="1">
    <citation type="journal article" date="2011" name="Genome Res.">
        <title>Phylogeny-wide analysis of social amoeba genomes highlights ancient origins for complex intercellular communication.</title>
        <authorList>
            <person name="Heidel A.J."/>
            <person name="Lawal H.M."/>
            <person name="Felder M."/>
            <person name="Schilde C."/>
            <person name="Helps N.R."/>
            <person name="Tunggal B."/>
            <person name="Rivero F."/>
            <person name="John U."/>
            <person name="Schleicher M."/>
            <person name="Eichinger L."/>
            <person name="Platzer M."/>
            <person name="Noegel A.A."/>
            <person name="Schaap P."/>
            <person name="Gloeckner G."/>
        </authorList>
    </citation>
    <scope>NUCLEOTIDE SEQUENCE [LARGE SCALE GENOMIC DNA]</scope>
    <source>
        <strain evidence="8">SH3</strain>
    </source>
</reference>
<sequence>MYGIKMMNGCRHVYLSLSRCAYPHQGAIIIARVIVYNGRDFRKEVLLVLVFCLQTTNATNIAYIDSFSSSCTNANIELCGTETLPYGSVQQALEGTRLLIGKRLFMLRAGTYLGSFNNDILIDGSSVEFMNAASVPSSNKVEFRCGTTSGPVSSPLFTVFNSTSFVLRDITINCASTYAPIRLENTVASLVNVKVEWGNGETAYAVHASRQSKVQFSGCIFSSDKGTSKPYIYASESSIDIASMSPAKWYTGVNEPPLISCQSSRVSVKGTGLLFKYMCGSGCELVTSDTKSNLCPTYYGANQRVLQYDGSPASAAALRCVESFCGDNVCSSFEPLYCSADCPNMFTGQAPGFLMSTHLSPTCRSSVEMIGELTIPDFIGSYPGGYATIFAYFRVPSSKTYKFSVSSSSVSSIIEIDNAQVYQGSEDIVSNQDDKIKFERYLEDNPVHSIKITLLAKSFSKSRSFKLKSHKSINYFYSKQVCGDGVKDLGESCEADLNGWTSTPTCGDGICNEVNFESCFVDCHAQFTKTCDATSVPDDHIAPGYVLAGDTVGNMISNQQIWHLPGSEHMASGFDIIKGEEGALPVFYFDYCTKKEKNLLQDVYRQSIYMLPNELSGGAHPKCTFDTSQTSHTSVNAIRSTKSTTSLFSIDGSIGGGWGGYTAQAAASYSKEKSIEQAQSLLTSSGTTLITTSLVCTTSSVEMIDYTFHPSFLKALSSVTSSIDMDLVVRRYGTHFYQSAVLGGSLKQITSIESSSYAKESTKAWSESASRSFNGAVSTPYFSANAGYADSRDTSVSGEKQESMESQSTRSSVLVLGGEPGSYSPGSTSQGNMLGAWAKSLDFLPIPVDYKLRPIRDILSSSWKTKDGSSIKTMWESAELKYYQENAFKESFAGKIPASVFITVNDPNEDMVAPAMDQPAHITVEWSGKSSKIEIKGIFKNTSLVSFPTTLSFTQSKAAADSYQWSETAFQNVTGLSWWKAGIAKSYHLPTYRNSLRLPYRFDFDVSMDLDFFRSSVVPTITFNLPTLPTNKKYQFYFVDWKRSYGFKYDQATGGVVTTNTKDLYMSYIGRRWGTLPSMIMGPTPLCLNAPAVGTTGQPFLDFYATCLGLTQRADKLTLYRGTSAISSVTYNIDDATTNAIETMYGETPRYTGTEAFVTAKAQDYFGHQYCVRWILLLQGTTTTGGWLRSVKGHGNPRAVGCKLEAPRDNIPCTTYSTACYTSIKNEFKFMEYPLTDISTLSPGAFETPTYGVFN</sequence>
<keyword evidence="8" id="KW-1185">Reference proteome</keyword>
<keyword evidence="2" id="KW-0964">Secreted</keyword>
<dbReference type="PANTHER" id="PTHR45742">
    <property type="entry name" value="COMPLEMENT COMPONENT C6"/>
    <property type="match status" value="1"/>
</dbReference>
<dbReference type="EMBL" id="GL883008">
    <property type="protein sequence ID" value="EGG23044.1"/>
    <property type="molecule type" value="Genomic_DNA"/>
</dbReference>
<evidence type="ECO:0000259" key="6">
    <source>
        <dbReference type="PROSITE" id="PS51412"/>
    </source>
</evidence>